<evidence type="ECO:0000313" key="2">
    <source>
        <dbReference type="Proteomes" id="UP000319449"/>
    </source>
</evidence>
<dbReference type="Proteomes" id="UP000319449">
    <property type="component" value="Unassembled WGS sequence"/>
</dbReference>
<sequence>MILQALAGYYRRMAEEGSSDVAPEGFEKKEIPFLIVIDKSGNFVGLSDTRDGTGKKKQGRIFTVPKGVKKTSGIAANLLWDTPNYVLGIPKIDAKKEAKKDPWETARQQKDAFARKIAEELPDALTDDGIKAVLDFLAHSEYPKLQEHPSWQDIAEGGVVLTFKLSDDAGLICERSAVMAALTAERNDGDIPCSRQVCLVSGVEDEPVRLHTSIKGVWGAQSSGANIVSFNLDAFRSFGKEQGLNAPVGKQAEFAYTTALNTLLLKGSRQRIQVGDSSTIFWASEKHHIEDIFADLFGEPAKENPDQLTQAVRSLYASPRAGTPPLDDDLTPFYVLGLAPNAARIAIRFWHAGTVGETARHICQHFDDCAVVHGPNQPEHLSLFRLLVATALQGKSENIPPNLSGDLMKAILAGTPYPQTLLSAAIRRCRAEREITYPRVALIKAVLARGARYYQSNEQEVGMALDVTNPNPGYRLGRLFAVLEKIQEEASPGINATIRDRFYGSASGTPVAAFPHLMKLKNHHLSKLENRGRAVNLEKIVGEIMDGLDDFPTHLNLQDQGRFAVGYYHQRQDFFKKNEATTNVNP</sequence>
<name>A0A562WR70_9BACT</name>
<keyword evidence="2" id="KW-1185">Reference proteome</keyword>
<dbReference type="RefSeq" id="WP_145018277.1">
    <property type="nucleotide sequence ID" value="NZ_VLLN01000003.1"/>
</dbReference>
<reference evidence="1 2" key="1">
    <citation type="submission" date="2019-07" db="EMBL/GenBank/DDBJ databases">
        <title>Genomic Encyclopedia of Archaeal and Bacterial Type Strains, Phase II (KMG-II): from individual species to whole genera.</title>
        <authorList>
            <person name="Goeker M."/>
        </authorList>
    </citation>
    <scope>NUCLEOTIDE SEQUENCE [LARGE SCALE GENOMIC DNA]</scope>
    <source>
        <strain evidence="1 2">ATCC BAA-1139</strain>
    </source>
</reference>
<dbReference type="InterPro" id="IPR010144">
    <property type="entry name" value="CRISPR-assoc_prot_Csd1-typ"/>
</dbReference>
<dbReference type="AlphaFoldDB" id="A0A562WR70"/>
<proteinExistence type="predicted"/>
<organism evidence="1 2">
    <name type="scientific">Geobacter argillaceus</name>
    <dbReference type="NCBI Taxonomy" id="345631"/>
    <lineage>
        <taxon>Bacteria</taxon>
        <taxon>Pseudomonadati</taxon>
        <taxon>Thermodesulfobacteriota</taxon>
        <taxon>Desulfuromonadia</taxon>
        <taxon>Geobacterales</taxon>
        <taxon>Geobacteraceae</taxon>
        <taxon>Geobacter</taxon>
    </lineage>
</organism>
<dbReference type="EMBL" id="VLLN01000003">
    <property type="protein sequence ID" value="TWJ32738.1"/>
    <property type="molecule type" value="Genomic_DNA"/>
</dbReference>
<comment type="caution">
    <text evidence="1">The sequence shown here is derived from an EMBL/GenBank/DDBJ whole genome shotgun (WGS) entry which is preliminary data.</text>
</comment>
<dbReference type="NCBIfam" id="TIGR01863">
    <property type="entry name" value="cas_Csd1"/>
    <property type="match status" value="1"/>
</dbReference>
<dbReference type="Pfam" id="PF09709">
    <property type="entry name" value="Cas_Csd1"/>
    <property type="match status" value="1"/>
</dbReference>
<accession>A0A562WR70</accession>
<dbReference type="CDD" id="cd09757">
    <property type="entry name" value="Cas8c_I-C"/>
    <property type="match status" value="1"/>
</dbReference>
<gene>
    <name evidence="1" type="ORF">JN12_00715</name>
</gene>
<protein>
    <submittedName>
        <fullName evidence="1">CRISPR-associated Csd1 family protein</fullName>
    </submittedName>
</protein>
<evidence type="ECO:0000313" key="1">
    <source>
        <dbReference type="EMBL" id="TWJ32738.1"/>
    </source>
</evidence>
<dbReference type="OrthoDB" id="9778918at2"/>